<dbReference type="EMBL" id="BNCO01000107">
    <property type="protein sequence ID" value="GIL67979.1"/>
    <property type="molecule type" value="Genomic_DNA"/>
</dbReference>
<dbReference type="InterPro" id="IPR007788">
    <property type="entry name" value="QCT"/>
</dbReference>
<dbReference type="GO" id="GO:0016603">
    <property type="term" value="F:glutaminyl-peptide cyclotransferase activity"/>
    <property type="evidence" value="ECO:0007669"/>
    <property type="project" value="InterPro"/>
</dbReference>
<organism evidence="1 2">
    <name type="scientific">Volvox africanus</name>
    <dbReference type="NCBI Taxonomy" id="51714"/>
    <lineage>
        <taxon>Eukaryota</taxon>
        <taxon>Viridiplantae</taxon>
        <taxon>Chlorophyta</taxon>
        <taxon>core chlorophytes</taxon>
        <taxon>Chlorophyceae</taxon>
        <taxon>CS clade</taxon>
        <taxon>Chlamydomonadales</taxon>
        <taxon>Volvocaceae</taxon>
        <taxon>Volvox</taxon>
    </lineage>
</organism>
<keyword evidence="2" id="KW-1185">Reference proteome</keyword>
<evidence type="ECO:0008006" key="3">
    <source>
        <dbReference type="Google" id="ProtNLM"/>
    </source>
</evidence>
<evidence type="ECO:0000313" key="2">
    <source>
        <dbReference type="Proteomes" id="UP000747399"/>
    </source>
</evidence>
<proteinExistence type="predicted"/>
<reference evidence="1" key="1">
    <citation type="journal article" date="2021" name="Proc. Natl. Acad. Sci. U.S.A.">
        <title>Three genomes in the algal genus Volvox reveal the fate of a haploid sex-determining region after a transition to homothallism.</title>
        <authorList>
            <person name="Yamamoto K."/>
            <person name="Hamaji T."/>
            <person name="Kawai-Toyooka H."/>
            <person name="Matsuzaki R."/>
            <person name="Takahashi F."/>
            <person name="Nishimura Y."/>
            <person name="Kawachi M."/>
            <person name="Noguchi H."/>
            <person name="Minakuchi Y."/>
            <person name="Umen J.G."/>
            <person name="Toyoda A."/>
            <person name="Nozaki H."/>
        </authorList>
    </citation>
    <scope>NUCLEOTIDE SEQUENCE</scope>
    <source>
        <strain evidence="1">NIES-3780</strain>
    </source>
</reference>
<dbReference type="PANTHER" id="PTHR31270:SF1">
    <property type="entry name" value="GLUTAMINYL-PEPTIDE CYCLOTRANSFERASE"/>
    <property type="match status" value="1"/>
</dbReference>
<dbReference type="Pfam" id="PF05096">
    <property type="entry name" value="Glu_cyclase_2"/>
    <property type="match status" value="1"/>
</dbReference>
<name>A0A8J4BTT7_9CHLO</name>
<dbReference type="SUPFAM" id="SSF63825">
    <property type="entry name" value="YWTD domain"/>
    <property type="match status" value="1"/>
</dbReference>
<sequence length="327" mass="37319">MVEVFNCPRPVGVSRIRKCRQNIQKLFLVALVFLFALAFAHAKAAKQRRTTQQAHPDALPLLWTYEVVAEYPHDPRAFTQGLQFDRECDDGNKTCFDVFWESTGLNGQSSIRQVELATGTVRRQWDLPHEHFGEGSTRLGDTVHMITWRSGRGFKFTLDLQKVEPINTGLADGWGLTNNGSHLIVSESSQVIHWLDPNTMQEVKQITVTDRGHPIRWLNELEVIDGELWGNVWQTECIARVDMETGIVKGWIHMHGLRQGIIKQGLSRENGLDVLNGIAYDPSTKRIFVTGKLWPRVFEVKLKPFADGEAPPWPAVDRLCWPQHVYF</sequence>
<gene>
    <name evidence="1" type="ORF">Vafri_21234</name>
</gene>
<dbReference type="Proteomes" id="UP000747399">
    <property type="component" value="Unassembled WGS sequence"/>
</dbReference>
<protein>
    <recommendedName>
        <fullName evidence="3">Glutamine cyclotransferase</fullName>
    </recommendedName>
</protein>
<dbReference type="PANTHER" id="PTHR31270">
    <property type="entry name" value="GLUTAMINYL-PEPTIDE CYCLOTRANSFERASE"/>
    <property type="match status" value="1"/>
</dbReference>
<dbReference type="AlphaFoldDB" id="A0A8J4BTT7"/>
<evidence type="ECO:0000313" key="1">
    <source>
        <dbReference type="EMBL" id="GIL67979.1"/>
    </source>
</evidence>
<comment type="caution">
    <text evidence="1">The sequence shown here is derived from an EMBL/GenBank/DDBJ whole genome shotgun (WGS) entry which is preliminary data.</text>
</comment>
<accession>A0A8J4BTT7</accession>